<dbReference type="Gene3D" id="3.40.33.10">
    <property type="entry name" value="CAP"/>
    <property type="match status" value="1"/>
</dbReference>
<evidence type="ECO:0000259" key="1">
    <source>
        <dbReference type="Pfam" id="PF00188"/>
    </source>
</evidence>
<dbReference type="EMBL" id="MQVX01000001">
    <property type="protein sequence ID" value="PQJ16352.1"/>
    <property type="molecule type" value="Genomic_DNA"/>
</dbReference>
<keyword evidence="3" id="KW-1185">Reference proteome</keyword>
<dbReference type="InterPro" id="IPR035940">
    <property type="entry name" value="CAP_sf"/>
</dbReference>
<dbReference type="SUPFAM" id="SSF55797">
    <property type="entry name" value="PR-1-like"/>
    <property type="match status" value="1"/>
</dbReference>
<evidence type="ECO:0000313" key="2">
    <source>
        <dbReference type="EMBL" id="PQJ16352.1"/>
    </source>
</evidence>
<comment type="caution">
    <text evidence="2">The sequence shown here is derived from an EMBL/GenBank/DDBJ whole genome shotgun (WGS) entry which is preliminary data.</text>
</comment>
<dbReference type="InterPro" id="IPR014044">
    <property type="entry name" value="CAP_dom"/>
</dbReference>
<reference evidence="3" key="1">
    <citation type="submission" date="2016-11" db="EMBL/GenBank/DDBJ databases">
        <title>Trade-off between light-utilization and light-protection in marine flavobacteria.</title>
        <authorList>
            <person name="Kumagai Y."/>
            <person name="Yoshizawa S."/>
            <person name="Kogure K."/>
        </authorList>
    </citation>
    <scope>NUCLEOTIDE SEQUENCE [LARGE SCALE GENOMIC DNA]</scope>
    <source>
        <strain evidence="3">SG-18</strain>
    </source>
</reference>
<protein>
    <recommendedName>
        <fullName evidence="1">SCP domain-containing protein</fullName>
    </recommendedName>
</protein>
<proteinExistence type="predicted"/>
<dbReference type="AlphaFoldDB" id="A0A2S7T8U5"/>
<dbReference type="PANTHER" id="PTHR31157:SF1">
    <property type="entry name" value="SCP DOMAIN-CONTAINING PROTEIN"/>
    <property type="match status" value="1"/>
</dbReference>
<accession>A0A2S7T8U5</accession>
<gene>
    <name evidence="2" type="ORF">BST99_12060</name>
</gene>
<dbReference type="PANTHER" id="PTHR31157">
    <property type="entry name" value="SCP DOMAIN-CONTAINING PROTEIN"/>
    <property type="match status" value="1"/>
</dbReference>
<evidence type="ECO:0000313" key="3">
    <source>
        <dbReference type="Proteomes" id="UP000239366"/>
    </source>
</evidence>
<sequence length="205" mass="22583">MNAERRFWASGNSGGSLAEQISRTMKTQISTSHTSLRLIYTLVIVITFGFTSCSTEPIAASDDLYENNEISEEEAVEPTVDVTAFEQDVFDAINKHRGSLGMSSLEFSTHAFVQAKEHSQYMVEQGSLSHNNFGNRARAISESTGAKTVAENVARNYDSASAVLEAWLSSPSHRSTLEGDYSHSALSVAYDKDGNAYYTHIFFKK</sequence>
<name>A0A2S7T8U5_9FLAO</name>
<organism evidence="2 3">
    <name type="scientific">Aureicoccus marinus</name>
    <dbReference type="NCBI Taxonomy" id="754435"/>
    <lineage>
        <taxon>Bacteria</taxon>
        <taxon>Pseudomonadati</taxon>
        <taxon>Bacteroidota</taxon>
        <taxon>Flavobacteriia</taxon>
        <taxon>Flavobacteriales</taxon>
        <taxon>Flavobacteriaceae</taxon>
        <taxon>Aureicoccus</taxon>
    </lineage>
</organism>
<feature type="domain" description="SCP" evidence="1">
    <location>
        <begin position="90"/>
        <end position="199"/>
    </location>
</feature>
<dbReference type="Proteomes" id="UP000239366">
    <property type="component" value="Unassembled WGS sequence"/>
</dbReference>
<dbReference type="Pfam" id="PF00188">
    <property type="entry name" value="CAP"/>
    <property type="match status" value="1"/>
</dbReference>
<dbReference type="CDD" id="cd05379">
    <property type="entry name" value="CAP_bacterial"/>
    <property type="match status" value="1"/>
</dbReference>